<keyword evidence="5" id="KW-0808">Transferase</keyword>
<dbReference type="InterPro" id="IPR039653">
    <property type="entry name" value="Prenyltransferase"/>
</dbReference>
<feature type="transmembrane region" description="Helical" evidence="9">
    <location>
        <begin position="140"/>
        <end position="159"/>
    </location>
</feature>
<evidence type="ECO:0008006" key="12">
    <source>
        <dbReference type="Google" id="ProtNLM"/>
    </source>
</evidence>
<feature type="transmembrane region" description="Helical" evidence="9">
    <location>
        <begin position="165"/>
        <end position="186"/>
    </location>
</feature>
<dbReference type="Proteomes" id="UP000066549">
    <property type="component" value="Chromosome"/>
</dbReference>
<dbReference type="OrthoDB" id="9782418at2"/>
<feature type="transmembrane region" description="Helical" evidence="9">
    <location>
        <begin position="232"/>
        <end position="255"/>
    </location>
</feature>
<evidence type="ECO:0000256" key="1">
    <source>
        <dbReference type="ARBA" id="ARBA00001946"/>
    </source>
</evidence>
<evidence type="ECO:0000256" key="7">
    <source>
        <dbReference type="ARBA" id="ARBA00022989"/>
    </source>
</evidence>
<feature type="transmembrane region" description="Helical" evidence="9">
    <location>
        <begin position="206"/>
        <end position="226"/>
    </location>
</feature>
<evidence type="ECO:0000256" key="2">
    <source>
        <dbReference type="ARBA" id="ARBA00004141"/>
    </source>
</evidence>
<dbReference type="InterPro" id="IPR000537">
    <property type="entry name" value="UbiA_prenyltransferase"/>
</dbReference>
<evidence type="ECO:0000313" key="10">
    <source>
        <dbReference type="EMBL" id="AKO66469.1"/>
    </source>
</evidence>
<evidence type="ECO:0000256" key="6">
    <source>
        <dbReference type="ARBA" id="ARBA00022692"/>
    </source>
</evidence>
<dbReference type="GO" id="GO:0005886">
    <property type="term" value="C:plasma membrane"/>
    <property type="evidence" value="ECO:0007669"/>
    <property type="project" value="TreeGrafter"/>
</dbReference>
<feature type="transmembrane region" description="Helical" evidence="9">
    <location>
        <begin position="87"/>
        <end position="107"/>
    </location>
</feature>
<keyword evidence="6 9" id="KW-0812">Transmembrane</keyword>
<dbReference type="PANTHER" id="PTHR11048:SF28">
    <property type="entry name" value="4-HYDROXYBENZOATE POLYPRENYLTRANSFERASE, MITOCHONDRIAL"/>
    <property type="match status" value="1"/>
</dbReference>
<gene>
    <name evidence="10" type="ORF">VI33_03245</name>
</gene>
<comment type="cofactor">
    <cofactor evidence="1">
        <name>Mg(2+)</name>
        <dbReference type="ChEBI" id="CHEBI:18420"/>
    </cofactor>
</comment>
<sequence>MMNKYFYSYLKLARLDKPVGILLLLWPTIWALIFSTEGQIRFQDLLIFCIGVILTRSAGCVINDIFDHDIDSKVKRTSNRPLVQKELTLKNASIFFLFLSLGALSLLFFLHSYAIKIICVSAFLLMVYPLSKRFFPIPQLFLGLAFSSSVLVVFAHVQQSLPLESWILFFLNFSWVMAYDTVYAKADFTDDINLSIHSSPKLFKKYTNHAIIVFYLAFLTLYAALIKEEPYFISYLLIVTFMIGKMTHELIFGITQDGEYINLFKKNNYLGIIVTFIFLLSHPWIF</sequence>
<evidence type="ECO:0000256" key="4">
    <source>
        <dbReference type="ARBA" id="ARBA00022475"/>
    </source>
</evidence>
<dbReference type="FunFam" id="1.10.357.140:FF:000008">
    <property type="entry name" value="4-hydroxybenzoate octaprenyltransferase"/>
    <property type="match status" value="1"/>
</dbReference>
<comment type="subcellular location">
    <subcellularLocation>
        <location evidence="2">Membrane</location>
        <topology evidence="2">Multi-pass membrane protein</topology>
    </subcellularLocation>
</comment>
<keyword evidence="8 9" id="KW-0472">Membrane</keyword>
<dbReference type="Gene3D" id="1.20.120.1780">
    <property type="entry name" value="UbiA prenyltransferase"/>
    <property type="match status" value="1"/>
</dbReference>
<evidence type="ECO:0000256" key="9">
    <source>
        <dbReference type="SAM" id="Phobius"/>
    </source>
</evidence>
<comment type="similarity">
    <text evidence="3">Belongs to the UbiA prenyltransferase family.</text>
</comment>
<proteinExistence type="inferred from homology"/>
<dbReference type="Pfam" id="PF01040">
    <property type="entry name" value="UbiA"/>
    <property type="match status" value="1"/>
</dbReference>
<evidence type="ECO:0000313" key="11">
    <source>
        <dbReference type="Proteomes" id="UP000066549"/>
    </source>
</evidence>
<dbReference type="CDD" id="cd13959">
    <property type="entry name" value="PT_UbiA_COQ2"/>
    <property type="match status" value="1"/>
</dbReference>
<dbReference type="PROSITE" id="PS00943">
    <property type="entry name" value="UBIA"/>
    <property type="match status" value="1"/>
</dbReference>
<keyword evidence="11" id="KW-1185">Reference proteome</keyword>
<name>A0A0H4J103_9PROT</name>
<dbReference type="InterPro" id="IPR044878">
    <property type="entry name" value="UbiA_sf"/>
</dbReference>
<reference evidence="10 11" key="1">
    <citation type="submission" date="2015-03" db="EMBL/GenBank/DDBJ databases">
        <title>Comparative analysis of the OM43 clade including a novel species from Red Sea uncovers genomic and metabolic diversity among marine methylotrophs.</title>
        <authorList>
            <person name="Jimenez-Infante F."/>
            <person name="Ngugi D.K."/>
            <person name="Vinu M."/>
            <person name="Alam I."/>
            <person name="Kamau A."/>
            <person name="Blom J."/>
            <person name="Bajic V.B."/>
            <person name="Stingl U."/>
        </authorList>
    </citation>
    <scope>NUCLEOTIDE SEQUENCE [LARGE SCALE GENOMIC DNA]</scope>
    <source>
        <strain evidence="10 11">MBRSH7</strain>
    </source>
</reference>
<dbReference type="GO" id="GO:0006744">
    <property type="term" value="P:ubiquinone biosynthetic process"/>
    <property type="evidence" value="ECO:0007669"/>
    <property type="project" value="TreeGrafter"/>
</dbReference>
<dbReference type="GO" id="GO:0016765">
    <property type="term" value="F:transferase activity, transferring alkyl or aryl (other than methyl) groups"/>
    <property type="evidence" value="ECO:0007669"/>
    <property type="project" value="InterPro"/>
</dbReference>
<evidence type="ECO:0000256" key="5">
    <source>
        <dbReference type="ARBA" id="ARBA00022679"/>
    </source>
</evidence>
<dbReference type="AlphaFoldDB" id="A0A0H4J103"/>
<evidence type="ECO:0000256" key="3">
    <source>
        <dbReference type="ARBA" id="ARBA00005985"/>
    </source>
</evidence>
<evidence type="ECO:0000256" key="8">
    <source>
        <dbReference type="ARBA" id="ARBA00023136"/>
    </source>
</evidence>
<protein>
    <recommendedName>
        <fullName evidence="12">4-hydroxybenzoate polyprenyltransferase</fullName>
    </recommendedName>
</protein>
<dbReference type="PANTHER" id="PTHR11048">
    <property type="entry name" value="PRENYLTRANSFERASES"/>
    <property type="match status" value="1"/>
</dbReference>
<accession>A0A0H4J103</accession>
<feature type="transmembrane region" description="Helical" evidence="9">
    <location>
        <begin position="45"/>
        <end position="66"/>
    </location>
</feature>
<dbReference type="EMBL" id="CP011002">
    <property type="protein sequence ID" value="AKO66469.1"/>
    <property type="molecule type" value="Genomic_DNA"/>
</dbReference>
<dbReference type="Gene3D" id="1.10.357.140">
    <property type="entry name" value="UbiA prenyltransferase"/>
    <property type="match status" value="1"/>
</dbReference>
<keyword evidence="4" id="KW-1003">Cell membrane</keyword>
<keyword evidence="7 9" id="KW-1133">Transmembrane helix</keyword>
<organism evidence="10 11">
    <name type="scientific">Methylophilales bacterium MBRS-H7</name>
    <dbReference type="NCBI Taxonomy" id="1623450"/>
    <lineage>
        <taxon>Bacteria</taxon>
        <taxon>Pseudomonadati</taxon>
        <taxon>Pseudomonadota</taxon>
        <taxon>Betaproteobacteria</taxon>
        <taxon>Nitrosomonadales</taxon>
        <taxon>OM43 clade</taxon>
    </lineage>
</organism>
<dbReference type="InterPro" id="IPR030470">
    <property type="entry name" value="UbiA_prenylTrfase_CS"/>
</dbReference>
<dbReference type="PATRIC" id="fig|1623450.3.peg.639"/>
<feature type="transmembrane region" description="Helical" evidence="9">
    <location>
        <begin position="267"/>
        <end position="285"/>
    </location>
</feature>